<sequence>MPAERFVTQLNEQIGHEFAAHQQYLACAVHYEDRTMPQLAGFFYRQALEERGHAMMMIKYLVDQGAQVVIPGVDAPVTEFADVVAPVQLALEQEKRVTEQINQLTKIARDESDFASDQFMQWFIKEQVEEVATMSDLLNVVSRSRENIEAIEDYILREQSGPENDPTAPPQAGAGA</sequence>
<dbReference type="EMBL" id="CP041692">
    <property type="protein sequence ID" value="QDP97167.1"/>
    <property type="molecule type" value="Genomic_DNA"/>
</dbReference>
<dbReference type="InterPro" id="IPR009078">
    <property type="entry name" value="Ferritin-like_SF"/>
</dbReference>
<proteinExistence type="predicted"/>
<dbReference type="KEGG" id="mik:FOE78_15645"/>
<feature type="region of interest" description="Disordered" evidence="7">
    <location>
        <begin position="156"/>
        <end position="176"/>
    </location>
</feature>
<feature type="binding site" evidence="5">
    <location>
        <position position="94"/>
    </location>
    <ligand>
        <name>Fe cation</name>
        <dbReference type="ChEBI" id="CHEBI:24875"/>
        <label>1</label>
    </ligand>
</feature>
<feature type="binding site" evidence="5">
    <location>
        <position position="53"/>
    </location>
    <ligand>
        <name>Fe cation</name>
        <dbReference type="ChEBI" id="CHEBI:24875"/>
        <label>1</label>
    </ligand>
</feature>
<keyword evidence="10" id="KW-1185">Reference proteome</keyword>
<dbReference type="GO" id="GO:0006879">
    <property type="term" value="P:intracellular iron ion homeostasis"/>
    <property type="evidence" value="ECO:0007669"/>
    <property type="project" value="UniProtKB-KW"/>
</dbReference>
<dbReference type="Gene3D" id="1.20.1260.10">
    <property type="match status" value="1"/>
</dbReference>
<dbReference type="GO" id="GO:0006826">
    <property type="term" value="P:iron ion transport"/>
    <property type="evidence" value="ECO:0007669"/>
    <property type="project" value="InterPro"/>
</dbReference>
<evidence type="ECO:0000256" key="5">
    <source>
        <dbReference type="PIRSR" id="PIRSR601519-1"/>
    </source>
</evidence>
<gene>
    <name evidence="9" type="ORF">FOE78_15645</name>
</gene>
<dbReference type="GO" id="GO:0008198">
    <property type="term" value="F:ferrous iron binding"/>
    <property type="evidence" value="ECO:0007669"/>
    <property type="project" value="TreeGrafter"/>
</dbReference>
<dbReference type="OrthoDB" id="9801481at2"/>
<feature type="binding site" evidence="5">
    <location>
        <position position="17"/>
    </location>
    <ligand>
        <name>Fe cation</name>
        <dbReference type="ChEBI" id="CHEBI:24875"/>
        <label>1</label>
    </ligand>
</feature>
<evidence type="ECO:0000313" key="9">
    <source>
        <dbReference type="EMBL" id="QDP97167.1"/>
    </source>
</evidence>
<dbReference type="InterPro" id="IPR001519">
    <property type="entry name" value="Ferritin"/>
</dbReference>
<keyword evidence="1 6" id="KW-0409">Iron storage</keyword>
<dbReference type="InterPro" id="IPR009040">
    <property type="entry name" value="Ferritin-like_diiron"/>
</dbReference>
<keyword evidence="2 5" id="KW-0479">Metal-binding</keyword>
<evidence type="ECO:0000256" key="4">
    <source>
        <dbReference type="ARBA" id="ARBA00023004"/>
    </source>
</evidence>
<name>A0A516Q168_9ACTN</name>
<dbReference type="GO" id="GO:0008199">
    <property type="term" value="F:ferric iron binding"/>
    <property type="evidence" value="ECO:0007669"/>
    <property type="project" value="InterPro"/>
</dbReference>
<dbReference type="InterPro" id="IPR041719">
    <property type="entry name" value="Ferritin_prok"/>
</dbReference>
<dbReference type="RefSeq" id="WP_143987128.1">
    <property type="nucleotide sequence ID" value="NZ_CP041692.1"/>
</dbReference>
<keyword evidence="3" id="KW-0560">Oxidoreductase</keyword>
<dbReference type="InterPro" id="IPR008331">
    <property type="entry name" value="Ferritin_DPS_dom"/>
</dbReference>
<evidence type="ECO:0000259" key="8">
    <source>
        <dbReference type="PROSITE" id="PS50905"/>
    </source>
</evidence>
<feature type="binding site" evidence="5">
    <location>
        <position position="127"/>
    </location>
    <ligand>
        <name>Fe cation</name>
        <dbReference type="ChEBI" id="CHEBI:24875"/>
        <label>1</label>
    </ligand>
</feature>
<keyword evidence="4 5" id="KW-0408">Iron</keyword>
<dbReference type="PANTHER" id="PTHR11431:SF127">
    <property type="entry name" value="BACTERIAL NON-HEME FERRITIN"/>
    <property type="match status" value="1"/>
</dbReference>
<dbReference type="AlphaFoldDB" id="A0A516Q168"/>
<evidence type="ECO:0000256" key="3">
    <source>
        <dbReference type="ARBA" id="ARBA00023002"/>
    </source>
</evidence>
<organism evidence="9 10">
    <name type="scientific">Microlunatus elymi</name>
    <dbReference type="NCBI Taxonomy" id="2596828"/>
    <lineage>
        <taxon>Bacteria</taxon>
        <taxon>Bacillati</taxon>
        <taxon>Actinomycetota</taxon>
        <taxon>Actinomycetes</taxon>
        <taxon>Propionibacteriales</taxon>
        <taxon>Propionibacteriaceae</taxon>
        <taxon>Microlunatus</taxon>
    </lineage>
</organism>
<dbReference type="InterPro" id="IPR012347">
    <property type="entry name" value="Ferritin-like"/>
</dbReference>
<dbReference type="CDD" id="cd01055">
    <property type="entry name" value="Nonheme_Ferritin"/>
    <property type="match status" value="1"/>
</dbReference>
<dbReference type="SUPFAM" id="SSF47240">
    <property type="entry name" value="Ferritin-like"/>
    <property type="match status" value="1"/>
</dbReference>
<reference evidence="9 10" key="1">
    <citation type="submission" date="2019-07" db="EMBL/GenBank/DDBJ databases">
        <title>Microlunatus dokdonensis sp. nov. isolated from the rhizospheric soil of the wild plant Elymus tsukushiensis.</title>
        <authorList>
            <person name="Ghim S.-Y."/>
            <person name="Hwang Y.-J."/>
            <person name="Son J.-S."/>
            <person name="Shin J.-H."/>
        </authorList>
    </citation>
    <scope>NUCLEOTIDE SEQUENCE [LARGE SCALE GENOMIC DNA]</scope>
    <source>
        <strain evidence="9 10">KUDC0627</strain>
    </source>
</reference>
<feature type="binding site" evidence="5">
    <location>
        <position position="50"/>
    </location>
    <ligand>
        <name>Fe cation</name>
        <dbReference type="ChEBI" id="CHEBI:24875"/>
        <label>1</label>
    </ligand>
</feature>
<feature type="domain" description="Ferritin-like diiron" evidence="8">
    <location>
        <begin position="1"/>
        <end position="145"/>
    </location>
</feature>
<evidence type="ECO:0000256" key="1">
    <source>
        <dbReference type="ARBA" id="ARBA00022434"/>
    </source>
</evidence>
<dbReference type="Pfam" id="PF00210">
    <property type="entry name" value="Ferritin"/>
    <property type="match status" value="1"/>
</dbReference>
<dbReference type="GO" id="GO:0005829">
    <property type="term" value="C:cytosol"/>
    <property type="evidence" value="ECO:0007669"/>
    <property type="project" value="TreeGrafter"/>
</dbReference>
<dbReference type="PANTHER" id="PTHR11431">
    <property type="entry name" value="FERRITIN"/>
    <property type="match status" value="1"/>
</dbReference>
<evidence type="ECO:0000256" key="7">
    <source>
        <dbReference type="SAM" id="MobiDB-lite"/>
    </source>
</evidence>
<dbReference type="GO" id="GO:0004322">
    <property type="term" value="F:ferroxidase activity"/>
    <property type="evidence" value="ECO:0007669"/>
    <property type="project" value="TreeGrafter"/>
</dbReference>
<dbReference type="PROSITE" id="PS50905">
    <property type="entry name" value="FERRITIN_LIKE"/>
    <property type="match status" value="1"/>
</dbReference>
<accession>A0A516Q168</accession>
<evidence type="ECO:0000313" key="10">
    <source>
        <dbReference type="Proteomes" id="UP000319263"/>
    </source>
</evidence>
<dbReference type="Proteomes" id="UP000319263">
    <property type="component" value="Chromosome"/>
</dbReference>
<evidence type="ECO:0000256" key="6">
    <source>
        <dbReference type="RuleBase" id="RU361145"/>
    </source>
</evidence>
<evidence type="ECO:0000256" key="2">
    <source>
        <dbReference type="ARBA" id="ARBA00022723"/>
    </source>
</evidence>
<protein>
    <recommendedName>
        <fullName evidence="6">Ferritin</fullName>
    </recommendedName>
</protein>